<dbReference type="AlphaFoldDB" id="A0A0C9ZH03"/>
<organism evidence="1 2">
    <name type="scientific">Pisolithus microcarpus 441</name>
    <dbReference type="NCBI Taxonomy" id="765257"/>
    <lineage>
        <taxon>Eukaryota</taxon>
        <taxon>Fungi</taxon>
        <taxon>Dikarya</taxon>
        <taxon>Basidiomycota</taxon>
        <taxon>Agaricomycotina</taxon>
        <taxon>Agaricomycetes</taxon>
        <taxon>Agaricomycetidae</taxon>
        <taxon>Boletales</taxon>
        <taxon>Sclerodermatineae</taxon>
        <taxon>Pisolithaceae</taxon>
        <taxon>Pisolithus</taxon>
    </lineage>
</organism>
<evidence type="ECO:0000313" key="1">
    <source>
        <dbReference type="EMBL" id="KIK21787.1"/>
    </source>
</evidence>
<proteinExistence type="predicted"/>
<dbReference type="HOGENOM" id="CLU_2832161_0_0_1"/>
<accession>A0A0C9ZH03</accession>
<name>A0A0C9ZH03_9AGAM</name>
<reference evidence="1 2" key="1">
    <citation type="submission" date="2014-04" db="EMBL/GenBank/DDBJ databases">
        <authorList>
            <consortium name="DOE Joint Genome Institute"/>
            <person name="Kuo A."/>
            <person name="Kohler A."/>
            <person name="Costa M.D."/>
            <person name="Nagy L.G."/>
            <person name="Floudas D."/>
            <person name="Copeland A."/>
            <person name="Barry K.W."/>
            <person name="Cichocki N."/>
            <person name="Veneault-Fourrey C."/>
            <person name="LaButti K."/>
            <person name="Lindquist E.A."/>
            <person name="Lipzen A."/>
            <person name="Lundell T."/>
            <person name="Morin E."/>
            <person name="Murat C."/>
            <person name="Sun H."/>
            <person name="Tunlid A."/>
            <person name="Henrissat B."/>
            <person name="Grigoriev I.V."/>
            <person name="Hibbett D.S."/>
            <person name="Martin F."/>
            <person name="Nordberg H.P."/>
            <person name="Cantor M.N."/>
            <person name="Hua S.X."/>
        </authorList>
    </citation>
    <scope>NUCLEOTIDE SEQUENCE [LARGE SCALE GENOMIC DNA]</scope>
    <source>
        <strain evidence="1 2">441</strain>
    </source>
</reference>
<dbReference type="EMBL" id="KN833747">
    <property type="protein sequence ID" value="KIK21787.1"/>
    <property type="molecule type" value="Genomic_DNA"/>
</dbReference>
<reference evidence="2" key="2">
    <citation type="submission" date="2015-01" db="EMBL/GenBank/DDBJ databases">
        <title>Evolutionary Origins and Diversification of the Mycorrhizal Mutualists.</title>
        <authorList>
            <consortium name="DOE Joint Genome Institute"/>
            <consortium name="Mycorrhizal Genomics Consortium"/>
            <person name="Kohler A."/>
            <person name="Kuo A."/>
            <person name="Nagy L.G."/>
            <person name="Floudas D."/>
            <person name="Copeland A."/>
            <person name="Barry K.W."/>
            <person name="Cichocki N."/>
            <person name="Veneault-Fourrey C."/>
            <person name="LaButti K."/>
            <person name="Lindquist E.A."/>
            <person name="Lipzen A."/>
            <person name="Lundell T."/>
            <person name="Morin E."/>
            <person name="Murat C."/>
            <person name="Riley R."/>
            <person name="Ohm R."/>
            <person name="Sun H."/>
            <person name="Tunlid A."/>
            <person name="Henrissat B."/>
            <person name="Grigoriev I.V."/>
            <person name="Hibbett D.S."/>
            <person name="Martin F."/>
        </authorList>
    </citation>
    <scope>NUCLEOTIDE SEQUENCE [LARGE SCALE GENOMIC DNA]</scope>
    <source>
        <strain evidence="2">441</strain>
    </source>
</reference>
<dbReference type="Proteomes" id="UP000054018">
    <property type="component" value="Unassembled WGS sequence"/>
</dbReference>
<gene>
    <name evidence="1" type="ORF">PISMIDRAFT_536300</name>
</gene>
<sequence length="66" mass="7658">MFIGKRTHQGDIAIPHLRHVRYVYELPSKRDSTFLHVMYICHCTYTMLSCSAVCRIHAVSMLQCGM</sequence>
<evidence type="ECO:0000313" key="2">
    <source>
        <dbReference type="Proteomes" id="UP000054018"/>
    </source>
</evidence>
<keyword evidence="2" id="KW-1185">Reference proteome</keyword>
<protein>
    <submittedName>
        <fullName evidence="1">Uncharacterized protein</fullName>
    </submittedName>
</protein>